<dbReference type="AlphaFoldDB" id="A0A9D4L0Y2"/>
<feature type="coiled-coil region" evidence="1">
    <location>
        <begin position="35"/>
        <end position="69"/>
    </location>
</feature>
<name>A0A9D4L0Y2_DREPO</name>
<proteinExistence type="predicted"/>
<sequence>MNLFFRKCNMQTAEKAKTTNQSDFQRLAATLVSEQQKLANEIDIANECLKKLQEARDRAHKEIKLFRKKN</sequence>
<dbReference type="EMBL" id="JAIWYP010000003">
    <property type="protein sequence ID" value="KAH3849832.1"/>
    <property type="molecule type" value="Genomic_DNA"/>
</dbReference>
<reference evidence="2" key="2">
    <citation type="submission" date="2020-11" db="EMBL/GenBank/DDBJ databases">
        <authorList>
            <person name="McCartney M.A."/>
            <person name="Auch B."/>
            <person name="Kono T."/>
            <person name="Mallez S."/>
            <person name="Becker A."/>
            <person name="Gohl D.M."/>
            <person name="Silverstein K.A.T."/>
            <person name="Koren S."/>
            <person name="Bechman K.B."/>
            <person name="Herman A."/>
            <person name="Abrahante J.E."/>
            <person name="Garbe J."/>
        </authorList>
    </citation>
    <scope>NUCLEOTIDE SEQUENCE</scope>
    <source>
        <strain evidence="2">Duluth1</strain>
        <tissue evidence="2">Whole animal</tissue>
    </source>
</reference>
<evidence type="ECO:0000313" key="2">
    <source>
        <dbReference type="EMBL" id="KAH3849832.1"/>
    </source>
</evidence>
<dbReference type="Proteomes" id="UP000828390">
    <property type="component" value="Unassembled WGS sequence"/>
</dbReference>
<comment type="caution">
    <text evidence="2">The sequence shown here is derived from an EMBL/GenBank/DDBJ whole genome shotgun (WGS) entry which is preliminary data.</text>
</comment>
<evidence type="ECO:0000313" key="3">
    <source>
        <dbReference type="Proteomes" id="UP000828390"/>
    </source>
</evidence>
<reference evidence="2" key="1">
    <citation type="journal article" date="2019" name="bioRxiv">
        <title>The Genome of the Zebra Mussel, Dreissena polymorpha: A Resource for Invasive Species Research.</title>
        <authorList>
            <person name="McCartney M.A."/>
            <person name="Auch B."/>
            <person name="Kono T."/>
            <person name="Mallez S."/>
            <person name="Zhang Y."/>
            <person name="Obille A."/>
            <person name="Becker A."/>
            <person name="Abrahante J.E."/>
            <person name="Garbe J."/>
            <person name="Badalamenti J.P."/>
            <person name="Herman A."/>
            <person name="Mangelson H."/>
            <person name="Liachko I."/>
            <person name="Sullivan S."/>
            <person name="Sone E.D."/>
            <person name="Koren S."/>
            <person name="Silverstein K.A.T."/>
            <person name="Beckman K.B."/>
            <person name="Gohl D.M."/>
        </authorList>
    </citation>
    <scope>NUCLEOTIDE SEQUENCE</scope>
    <source>
        <strain evidence="2">Duluth1</strain>
        <tissue evidence="2">Whole animal</tissue>
    </source>
</reference>
<gene>
    <name evidence="2" type="ORF">DPMN_092236</name>
</gene>
<keyword evidence="1" id="KW-0175">Coiled coil</keyword>
<evidence type="ECO:0000256" key="1">
    <source>
        <dbReference type="SAM" id="Coils"/>
    </source>
</evidence>
<accession>A0A9D4L0Y2</accession>
<keyword evidence="3" id="KW-1185">Reference proteome</keyword>
<protein>
    <submittedName>
        <fullName evidence="2">Uncharacterized protein</fullName>
    </submittedName>
</protein>
<organism evidence="2 3">
    <name type="scientific">Dreissena polymorpha</name>
    <name type="common">Zebra mussel</name>
    <name type="synonym">Mytilus polymorpha</name>
    <dbReference type="NCBI Taxonomy" id="45954"/>
    <lineage>
        <taxon>Eukaryota</taxon>
        <taxon>Metazoa</taxon>
        <taxon>Spiralia</taxon>
        <taxon>Lophotrochozoa</taxon>
        <taxon>Mollusca</taxon>
        <taxon>Bivalvia</taxon>
        <taxon>Autobranchia</taxon>
        <taxon>Heteroconchia</taxon>
        <taxon>Euheterodonta</taxon>
        <taxon>Imparidentia</taxon>
        <taxon>Neoheterodontei</taxon>
        <taxon>Myida</taxon>
        <taxon>Dreissenoidea</taxon>
        <taxon>Dreissenidae</taxon>
        <taxon>Dreissena</taxon>
    </lineage>
</organism>